<dbReference type="Proteomes" id="UP000027284">
    <property type="component" value="Unassembled WGS sequence"/>
</dbReference>
<comment type="caution">
    <text evidence="1">The sequence shown here is derived from an EMBL/GenBank/DDBJ whole genome shotgun (WGS) entry which is preliminary data.</text>
</comment>
<dbReference type="RefSeq" id="WP_038050264.1">
    <property type="nucleotide sequence ID" value="NZ_JMFG01000035.1"/>
</dbReference>
<proteinExistence type="predicted"/>
<dbReference type="STRING" id="1312852.EG19_07860"/>
<sequence>MPRQAINLGERGPHLLLVNLGLGQDKRGPLGYAETTYLMPDGSRYPTSLAGFALWKWLDATGRSPVAVVFACTESAWNQKQEALRKHAAELGLEPSKISPPVILGLPQTLEDVWAMIEPMESRLRAYHDAAGPVLHLDLTHAFRAIPLAHLLIALYFQERGLATVGVCGYGVFQEGQAETPYIDLSHLLHLARWAQAVRSFRERFDTTGLAGLLEQYEREARHAAVQSGMIPPPEVRRLISAARLAGPYFAAGLPLELGVHVGQTLGQTTRESLEKAATKLVAAQQSLVLELFDALHPLTPGQVAKKSAKASLVLDKQELARQMRLLKLWLQAGLPERALLVLREVVINRLLLAANPESWLEHGIREQAETVLNDVFRPEEPPLPSSPELKVLRSLWREITNRRNPLAHAGMCKSEVDVGQLSEAVEELVEKLEALLELDEPWQELARQLSTSGEGKA</sequence>
<keyword evidence="2" id="KW-1185">Reference proteome</keyword>
<protein>
    <recommendedName>
        <fullName evidence="3">TIGR02221 family CRISPR-associated protein</fullName>
    </recommendedName>
</protein>
<evidence type="ECO:0000313" key="1">
    <source>
        <dbReference type="EMBL" id="KDA53020.1"/>
    </source>
</evidence>
<dbReference type="OrthoDB" id="9777703at2"/>
<accession>A0A062XWZ1</accession>
<organism evidence="1 2">
    <name type="scientific">Thermoanaerobaculum aquaticum</name>
    <dbReference type="NCBI Taxonomy" id="1312852"/>
    <lineage>
        <taxon>Bacteria</taxon>
        <taxon>Pseudomonadati</taxon>
        <taxon>Acidobacteriota</taxon>
        <taxon>Thermoanaerobaculia</taxon>
        <taxon>Thermoanaerobaculales</taxon>
        <taxon>Thermoanaerobaculaceae</taxon>
        <taxon>Thermoanaerobaculum</taxon>
    </lineage>
</organism>
<evidence type="ECO:0000313" key="2">
    <source>
        <dbReference type="Proteomes" id="UP000027284"/>
    </source>
</evidence>
<dbReference type="EMBL" id="JMFG01000035">
    <property type="protein sequence ID" value="KDA53020.1"/>
    <property type="molecule type" value="Genomic_DNA"/>
</dbReference>
<name>A0A062XWZ1_9BACT</name>
<gene>
    <name evidence="1" type="ORF">EG19_07860</name>
</gene>
<reference evidence="1 2" key="1">
    <citation type="submission" date="2014-04" db="EMBL/GenBank/DDBJ databases">
        <title>The Genome Sequence of Thermoanaerobaculum aquaticum MP-01, The First Cultivated Group 23 Acidobacterium.</title>
        <authorList>
            <person name="Stamps B.W."/>
            <person name="Losey N.A."/>
            <person name="Lawson P.A."/>
            <person name="Stevenson B.S."/>
        </authorList>
    </citation>
    <scope>NUCLEOTIDE SEQUENCE [LARGE SCALE GENOMIC DNA]</scope>
    <source>
        <strain evidence="1 2">MP-01</strain>
    </source>
</reference>
<dbReference type="AlphaFoldDB" id="A0A062XWZ1"/>
<evidence type="ECO:0008006" key="3">
    <source>
        <dbReference type="Google" id="ProtNLM"/>
    </source>
</evidence>